<gene>
    <name evidence="1" type="ORF">ACFFMS_21360</name>
</gene>
<proteinExistence type="predicted"/>
<dbReference type="Proteomes" id="UP001589609">
    <property type="component" value="Unassembled WGS sequence"/>
</dbReference>
<evidence type="ECO:0000313" key="1">
    <source>
        <dbReference type="EMBL" id="MFB9760826.1"/>
    </source>
</evidence>
<keyword evidence="2" id="KW-1185">Reference proteome</keyword>
<organism evidence="1 2">
    <name type="scientific">Ectobacillus funiculus</name>
    <dbReference type="NCBI Taxonomy" id="137993"/>
    <lineage>
        <taxon>Bacteria</taxon>
        <taxon>Bacillati</taxon>
        <taxon>Bacillota</taxon>
        <taxon>Bacilli</taxon>
        <taxon>Bacillales</taxon>
        <taxon>Bacillaceae</taxon>
        <taxon>Ectobacillus</taxon>
    </lineage>
</organism>
<sequence>MKRVLLMGILFVCLLIVLVGCQEKKDKPLTILVFSSILPTEEARLKADISSVLENGSHVDLQLYPFTMEKWAAELSSRNGDIYVANEETITQMLNKKGLTPLDSVYEGKELPNNAKSYQVTNQESGEVHLYAVPIRKGFYLKDEEHTNTRLLAILPEFSGNKENAFRVLKYLADEN</sequence>
<reference evidence="1 2" key="1">
    <citation type="submission" date="2024-09" db="EMBL/GenBank/DDBJ databases">
        <authorList>
            <person name="Sun Q."/>
            <person name="Mori K."/>
        </authorList>
    </citation>
    <scope>NUCLEOTIDE SEQUENCE [LARGE SCALE GENOMIC DNA]</scope>
    <source>
        <strain evidence="1 2">JCM 11201</strain>
    </source>
</reference>
<evidence type="ECO:0008006" key="3">
    <source>
        <dbReference type="Google" id="ProtNLM"/>
    </source>
</evidence>
<dbReference type="PROSITE" id="PS51257">
    <property type="entry name" value="PROKAR_LIPOPROTEIN"/>
    <property type="match status" value="1"/>
</dbReference>
<name>A0ABV5WKG3_9BACI</name>
<dbReference type="RefSeq" id="WP_379951103.1">
    <property type="nucleotide sequence ID" value="NZ_JBHMAF010000171.1"/>
</dbReference>
<protein>
    <recommendedName>
        <fullName evidence="3">Lipoprotein</fullName>
    </recommendedName>
</protein>
<dbReference type="EMBL" id="JBHMAF010000171">
    <property type="protein sequence ID" value="MFB9760826.1"/>
    <property type="molecule type" value="Genomic_DNA"/>
</dbReference>
<comment type="caution">
    <text evidence="1">The sequence shown here is derived from an EMBL/GenBank/DDBJ whole genome shotgun (WGS) entry which is preliminary data.</text>
</comment>
<evidence type="ECO:0000313" key="2">
    <source>
        <dbReference type="Proteomes" id="UP001589609"/>
    </source>
</evidence>
<accession>A0ABV5WKG3</accession>